<evidence type="ECO:0000313" key="11">
    <source>
        <dbReference type="Proteomes" id="UP000290243"/>
    </source>
</evidence>
<feature type="region of interest" description="Disordered" evidence="8">
    <location>
        <begin position="25"/>
        <end position="106"/>
    </location>
</feature>
<feature type="compositionally biased region" description="Basic and acidic residues" evidence="8">
    <location>
        <begin position="74"/>
        <end position="90"/>
    </location>
</feature>
<keyword evidence="4" id="KW-0677">Repeat</keyword>
<feature type="compositionally biased region" description="Basic and acidic residues" evidence="8">
    <location>
        <begin position="45"/>
        <end position="61"/>
    </location>
</feature>
<dbReference type="InterPro" id="IPR049890">
    <property type="entry name" value="VlpA-F-like_signal"/>
</dbReference>
<dbReference type="NCBIfam" id="NF033817">
    <property type="entry name" value="Mplas_variab_LP"/>
    <property type="match status" value="1"/>
</dbReference>
<sequence length="198" mass="21907">MNKKILLGTISCLSLLPIVSASCNEKQNVNSPSDPSTSANPSTNKTEEPKNPSEPVNKTETESPNPNTEPPVTKTEEPKNPSEPVNKTETESPNPELGGENNKQQNNEFEIPNIESLNIRELVAKILEFDSVKIMDEKFAQGRTPENVPFLYIAGDIKDNEYALTYGEDSVRYGHGTAILLSKIISDYKITMETLNQK</sequence>
<evidence type="ECO:0000256" key="3">
    <source>
        <dbReference type="ARBA" id="ARBA00022729"/>
    </source>
</evidence>
<keyword evidence="3 9" id="KW-0732">Signal</keyword>
<evidence type="ECO:0000256" key="9">
    <source>
        <dbReference type="SAM" id="SignalP"/>
    </source>
</evidence>
<feature type="compositionally biased region" description="Polar residues" evidence="8">
    <location>
        <begin position="25"/>
        <end position="44"/>
    </location>
</feature>
<feature type="chain" id="PRO_5019399076" evidence="9">
    <location>
        <begin position="22"/>
        <end position="198"/>
    </location>
</feature>
<keyword evidence="7" id="KW-0449">Lipoprotein</keyword>
<dbReference type="GO" id="GO:0005886">
    <property type="term" value="C:plasma membrane"/>
    <property type="evidence" value="ECO:0007669"/>
    <property type="project" value="UniProtKB-SubCell"/>
</dbReference>
<dbReference type="Proteomes" id="UP000290243">
    <property type="component" value="Chromosome"/>
</dbReference>
<evidence type="ECO:0000256" key="1">
    <source>
        <dbReference type="ARBA" id="ARBA00004193"/>
    </source>
</evidence>
<keyword evidence="5" id="KW-0472">Membrane</keyword>
<gene>
    <name evidence="10" type="ORF">NCTC10168_00586</name>
</gene>
<evidence type="ECO:0000256" key="7">
    <source>
        <dbReference type="ARBA" id="ARBA00023288"/>
    </source>
</evidence>
<dbReference type="RefSeq" id="WP_129646948.1">
    <property type="nucleotide sequence ID" value="NZ_LR215037.1"/>
</dbReference>
<evidence type="ECO:0000313" key="10">
    <source>
        <dbReference type="EMBL" id="VEU75658.1"/>
    </source>
</evidence>
<organism evidence="10 11">
    <name type="scientific">Mycoplasmopsis maculosa</name>
    <dbReference type="NCBI Taxonomy" id="114885"/>
    <lineage>
        <taxon>Bacteria</taxon>
        <taxon>Bacillati</taxon>
        <taxon>Mycoplasmatota</taxon>
        <taxon>Mycoplasmoidales</taxon>
        <taxon>Metamycoplasmataceae</taxon>
        <taxon>Mycoplasmopsis</taxon>
    </lineage>
</organism>
<evidence type="ECO:0000256" key="6">
    <source>
        <dbReference type="ARBA" id="ARBA00023139"/>
    </source>
</evidence>
<dbReference type="PROSITE" id="PS51257">
    <property type="entry name" value="PROKAR_LIPOPROTEIN"/>
    <property type="match status" value="1"/>
</dbReference>
<proteinExistence type="predicted"/>
<evidence type="ECO:0000256" key="8">
    <source>
        <dbReference type="SAM" id="MobiDB-lite"/>
    </source>
</evidence>
<dbReference type="KEGG" id="mmau:NCTC10168_00586"/>
<feature type="signal peptide" evidence="9">
    <location>
        <begin position="1"/>
        <end position="21"/>
    </location>
</feature>
<evidence type="ECO:0000256" key="5">
    <source>
        <dbReference type="ARBA" id="ARBA00023136"/>
    </source>
</evidence>
<evidence type="ECO:0000256" key="2">
    <source>
        <dbReference type="ARBA" id="ARBA00022475"/>
    </source>
</evidence>
<evidence type="ECO:0000256" key="4">
    <source>
        <dbReference type="ARBA" id="ARBA00022737"/>
    </source>
</evidence>
<keyword evidence="11" id="KW-1185">Reference proteome</keyword>
<dbReference type="EMBL" id="LR215037">
    <property type="protein sequence ID" value="VEU75658.1"/>
    <property type="molecule type" value="Genomic_DNA"/>
</dbReference>
<comment type="subcellular location">
    <subcellularLocation>
        <location evidence="1">Cell membrane</location>
        <topology evidence="1">Lipid-anchor</topology>
    </subcellularLocation>
</comment>
<keyword evidence="6" id="KW-0564">Palmitate</keyword>
<keyword evidence="2" id="KW-1003">Cell membrane</keyword>
<name>A0A449B555_9BACT</name>
<reference evidence="10 11" key="1">
    <citation type="submission" date="2019-01" db="EMBL/GenBank/DDBJ databases">
        <authorList>
            <consortium name="Pathogen Informatics"/>
        </authorList>
    </citation>
    <scope>NUCLEOTIDE SEQUENCE [LARGE SCALE GENOMIC DNA]</scope>
    <source>
        <strain evidence="10 11">NCTC10168</strain>
    </source>
</reference>
<dbReference type="AlphaFoldDB" id="A0A449B555"/>
<protein>
    <submittedName>
        <fullName evidence="10">Uncharacterized protein</fullName>
    </submittedName>
</protein>
<accession>A0A449B555</accession>